<proteinExistence type="predicted"/>
<feature type="chain" id="PRO_5002260914" description="Macrofage activating glycoprotein" evidence="1">
    <location>
        <begin position="24"/>
        <end position="291"/>
    </location>
</feature>
<sequence>MPSTKVLLVALAAAFHSFTSVLAAEDPQITPAPTPTTPERRQVAGASGTPILSTLHFQFTDLPFQVYPFAVLRGPQFGFNQCNSTTLGPESNCQTLIFNSPDDFCLWGSPEADGTIGNDEAKVVAYCTKPYHGTRLIPPGAITGMQWMTTPGYIQVTGFINNTGLSLDPTDEGGELDPHGADLQGNPLGGVVFSNGTTDSDGHTLTQVFNWNTFVGGGQFCFKACYNSITNPDYCLNIYDLIGCSYNMPSAVQDGEFTSCEGDVQDVVGVYTTNGVSESFLRLIVSSIIGC</sequence>
<dbReference type="OMA" id="GQFCFKA"/>
<evidence type="ECO:0000256" key="1">
    <source>
        <dbReference type="SAM" id="SignalP"/>
    </source>
</evidence>
<accession>A0A0D2PR88</accession>
<dbReference type="Proteomes" id="UP000054270">
    <property type="component" value="Unassembled WGS sequence"/>
</dbReference>
<keyword evidence="3" id="KW-1185">Reference proteome</keyword>
<dbReference type="STRING" id="945553.A0A0D2PR88"/>
<dbReference type="OrthoDB" id="2564904at2759"/>
<feature type="signal peptide" evidence="1">
    <location>
        <begin position="1"/>
        <end position="23"/>
    </location>
</feature>
<dbReference type="EMBL" id="KN817550">
    <property type="protein sequence ID" value="KJA22385.1"/>
    <property type="molecule type" value="Genomic_DNA"/>
</dbReference>
<evidence type="ECO:0008006" key="4">
    <source>
        <dbReference type="Google" id="ProtNLM"/>
    </source>
</evidence>
<gene>
    <name evidence="2" type="ORF">HYPSUDRAFT_139266</name>
</gene>
<dbReference type="AlphaFoldDB" id="A0A0D2PR88"/>
<evidence type="ECO:0000313" key="3">
    <source>
        <dbReference type="Proteomes" id="UP000054270"/>
    </source>
</evidence>
<evidence type="ECO:0000313" key="2">
    <source>
        <dbReference type="EMBL" id="KJA22385.1"/>
    </source>
</evidence>
<organism evidence="2 3">
    <name type="scientific">Hypholoma sublateritium (strain FD-334 SS-4)</name>
    <dbReference type="NCBI Taxonomy" id="945553"/>
    <lineage>
        <taxon>Eukaryota</taxon>
        <taxon>Fungi</taxon>
        <taxon>Dikarya</taxon>
        <taxon>Basidiomycota</taxon>
        <taxon>Agaricomycotina</taxon>
        <taxon>Agaricomycetes</taxon>
        <taxon>Agaricomycetidae</taxon>
        <taxon>Agaricales</taxon>
        <taxon>Agaricineae</taxon>
        <taxon>Strophariaceae</taxon>
        <taxon>Hypholoma</taxon>
    </lineage>
</organism>
<protein>
    <recommendedName>
        <fullName evidence="4">Macrofage activating glycoprotein</fullName>
    </recommendedName>
</protein>
<keyword evidence="1" id="KW-0732">Signal</keyword>
<reference evidence="3" key="1">
    <citation type="submission" date="2014-04" db="EMBL/GenBank/DDBJ databases">
        <title>Evolutionary Origins and Diversification of the Mycorrhizal Mutualists.</title>
        <authorList>
            <consortium name="DOE Joint Genome Institute"/>
            <consortium name="Mycorrhizal Genomics Consortium"/>
            <person name="Kohler A."/>
            <person name="Kuo A."/>
            <person name="Nagy L.G."/>
            <person name="Floudas D."/>
            <person name="Copeland A."/>
            <person name="Barry K.W."/>
            <person name="Cichocki N."/>
            <person name="Veneault-Fourrey C."/>
            <person name="LaButti K."/>
            <person name="Lindquist E.A."/>
            <person name="Lipzen A."/>
            <person name="Lundell T."/>
            <person name="Morin E."/>
            <person name="Murat C."/>
            <person name="Riley R."/>
            <person name="Ohm R."/>
            <person name="Sun H."/>
            <person name="Tunlid A."/>
            <person name="Henrissat B."/>
            <person name="Grigoriev I.V."/>
            <person name="Hibbett D.S."/>
            <person name="Martin F."/>
        </authorList>
    </citation>
    <scope>NUCLEOTIDE SEQUENCE [LARGE SCALE GENOMIC DNA]</scope>
    <source>
        <strain evidence="3">FD-334 SS-4</strain>
    </source>
</reference>
<name>A0A0D2PR88_HYPSF</name>